<feature type="domain" description="RRM" evidence="3">
    <location>
        <begin position="17"/>
        <end position="95"/>
    </location>
</feature>
<dbReference type="SUPFAM" id="SSF54928">
    <property type="entry name" value="RNA-binding domain, RBD"/>
    <property type="match status" value="1"/>
</dbReference>
<name>A0ABM0LSG9_MICOH</name>
<dbReference type="Gene3D" id="3.30.70.330">
    <property type="match status" value="1"/>
</dbReference>
<dbReference type="GeneID" id="101996497"/>
<dbReference type="PANTHER" id="PTHR10352">
    <property type="entry name" value="EUKARYOTIC TRANSLATION INITIATION FACTOR 3 SUBUNIT G"/>
    <property type="match status" value="1"/>
</dbReference>
<keyword evidence="4" id="KW-1185">Reference proteome</keyword>
<protein>
    <submittedName>
        <fullName evidence="5">Probable RNA-binding protein 19 isoform X1</fullName>
    </submittedName>
</protein>
<evidence type="ECO:0000313" key="4">
    <source>
        <dbReference type="Proteomes" id="UP000694915"/>
    </source>
</evidence>
<organism evidence="4 5">
    <name type="scientific">Microtus ochrogaster</name>
    <name type="common">Prairie vole</name>
    <dbReference type="NCBI Taxonomy" id="79684"/>
    <lineage>
        <taxon>Eukaryota</taxon>
        <taxon>Metazoa</taxon>
        <taxon>Chordata</taxon>
        <taxon>Craniata</taxon>
        <taxon>Vertebrata</taxon>
        <taxon>Euteleostomi</taxon>
        <taxon>Mammalia</taxon>
        <taxon>Eutheria</taxon>
        <taxon>Euarchontoglires</taxon>
        <taxon>Glires</taxon>
        <taxon>Rodentia</taxon>
        <taxon>Myomorpha</taxon>
        <taxon>Muroidea</taxon>
        <taxon>Cricetidae</taxon>
        <taxon>Arvicolinae</taxon>
        <taxon>Microtus</taxon>
    </lineage>
</organism>
<dbReference type="InterPro" id="IPR012677">
    <property type="entry name" value="Nucleotide-bd_a/b_plait_sf"/>
</dbReference>
<keyword evidence="1 2" id="KW-0694">RNA-binding</keyword>
<dbReference type="SMART" id="SM00360">
    <property type="entry name" value="RRM"/>
    <property type="match status" value="1"/>
</dbReference>
<gene>
    <name evidence="5" type="primary">Rbm19</name>
</gene>
<dbReference type="PROSITE" id="PS50102">
    <property type="entry name" value="RRM"/>
    <property type="match status" value="1"/>
</dbReference>
<dbReference type="InterPro" id="IPR035979">
    <property type="entry name" value="RBD_domain_sf"/>
</dbReference>
<dbReference type="InterPro" id="IPR000504">
    <property type="entry name" value="RRM_dom"/>
</dbReference>
<evidence type="ECO:0000313" key="5">
    <source>
        <dbReference type="RefSeq" id="XP_005371916.1"/>
    </source>
</evidence>
<evidence type="ECO:0000259" key="3">
    <source>
        <dbReference type="PROSITE" id="PS50102"/>
    </source>
</evidence>
<sequence>MNVPGRWVSLKPAVSCNLPPSQASAPNLRCRPFVSSTFGELKTVRLPKKMTGTGAHRGFCFVDFVTKQDAKKAFSALCHSTHLYGRRLVLEWADSEVTVQALRRKTARHFQEPPKKKRSAVLDGILEHLEDGDDDDNEQALQL</sequence>
<dbReference type="RefSeq" id="XP_005371916.1">
    <property type="nucleotide sequence ID" value="XM_005371859.2"/>
</dbReference>
<reference evidence="5" key="1">
    <citation type="submission" date="2025-08" db="UniProtKB">
        <authorList>
            <consortium name="RefSeq"/>
        </authorList>
    </citation>
    <scope>IDENTIFICATION</scope>
</reference>
<dbReference type="Proteomes" id="UP000694915">
    <property type="component" value="Unplaced"/>
</dbReference>
<evidence type="ECO:0000256" key="2">
    <source>
        <dbReference type="PROSITE-ProRule" id="PRU00176"/>
    </source>
</evidence>
<accession>A0ABM0LSG9</accession>
<dbReference type="Pfam" id="PF00076">
    <property type="entry name" value="RRM_1"/>
    <property type="match status" value="1"/>
</dbReference>
<evidence type="ECO:0000256" key="1">
    <source>
        <dbReference type="ARBA" id="ARBA00022884"/>
    </source>
</evidence>
<proteinExistence type="predicted"/>